<proteinExistence type="predicted"/>
<accession>A0ABD0NPY4</accession>
<comment type="caution">
    <text evidence="3">The sequence shown here is derived from an EMBL/GenBank/DDBJ whole genome shotgun (WGS) entry which is preliminary data.</text>
</comment>
<feature type="non-terminal residue" evidence="3">
    <location>
        <position position="53"/>
    </location>
</feature>
<dbReference type="InterPro" id="IPR003591">
    <property type="entry name" value="Leu-rich_rpt_typical-subtyp"/>
</dbReference>
<dbReference type="SUPFAM" id="SSF52058">
    <property type="entry name" value="L domain-like"/>
    <property type="match status" value="1"/>
</dbReference>
<evidence type="ECO:0000256" key="1">
    <source>
        <dbReference type="ARBA" id="ARBA00022614"/>
    </source>
</evidence>
<dbReference type="PROSITE" id="PS51450">
    <property type="entry name" value="LRR"/>
    <property type="match status" value="1"/>
</dbReference>
<dbReference type="Pfam" id="PF13855">
    <property type="entry name" value="LRR_8"/>
    <property type="match status" value="1"/>
</dbReference>
<dbReference type="PRINTS" id="PR00019">
    <property type="entry name" value="LEURICHRPT"/>
</dbReference>
<evidence type="ECO:0000313" key="3">
    <source>
        <dbReference type="EMBL" id="KAL0162393.1"/>
    </source>
</evidence>
<organism evidence="3 4">
    <name type="scientific">Cirrhinus mrigala</name>
    <name type="common">Mrigala</name>
    <dbReference type="NCBI Taxonomy" id="683832"/>
    <lineage>
        <taxon>Eukaryota</taxon>
        <taxon>Metazoa</taxon>
        <taxon>Chordata</taxon>
        <taxon>Craniata</taxon>
        <taxon>Vertebrata</taxon>
        <taxon>Euteleostomi</taxon>
        <taxon>Actinopterygii</taxon>
        <taxon>Neopterygii</taxon>
        <taxon>Teleostei</taxon>
        <taxon>Ostariophysi</taxon>
        <taxon>Cypriniformes</taxon>
        <taxon>Cyprinidae</taxon>
        <taxon>Labeoninae</taxon>
        <taxon>Labeonini</taxon>
        <taxon>Cirrhinus</taxon>
    </lineage>
</organism>
<dbReference type="AlphaFoldDB" id="A0ABD0NPY4"/>
<dbReference type="PANTHER" id="PTHR48051">
    <property type="match status" value="1"/>
</dbReference>
<evidence type="ECO:0000256" key="2">
    <source>
        <dbReference type="ARBA" id="ARBA00022737"/>
    </source>
</evidence>
<feature type="non-terminal residue" evidence="3">
    <location>
        <position position="1"/>
    </location>
</feature>
<sequence>LWSLTHLTALHISDNSLSRIPPDIAKLHNLVYLDLSSNKIRSLPAELGNMVSL</sequence>
<name>A0ABD0NPY4_CIRMR</name>
<dbReference type="Gene3D" id="3.80.10.10">
    <property type="entry name" value="Ribonuclease Inhibitor"/>
    <property type="match status" value="1"/>
</dbReference>
<keyword evidence="1" id="KW-0433">Leucine-rich repeat</keyword>
<reference evidence="3 4" key="1">
    <citation type="submission" date="2024-05" db="EMBL/GenBank/DDBJ databases">
        <title>Genome sequencing and assembly of Indian major carp, Cirrhinus mrigala (Hamilton, 1822).</title>
        <authorList>
            <person name="Mohindra V."/>
            <person name="Chowdhury L.M."/>
            <person name="Lal K."/>
            <person name="Jena J.K."/>
        </authorList>
    </citation>
    <scope>NUCLEOTIDE SEQUENCE [LARGE SCALE GENOMIC DNA]</scope>
    <source>
        <strain evidence="3">CM1030</strain>
        <tissue evidence="3">Blood</tissue>
    </source>
</reference>
<evidence type="ECO:0008006" key="5">
    <source>
        <dbReference type="Google" id="ProtNLM"/>
    </source>
</evidence>
<dbReference type="Proteomes" id="UP001529510">
    <property type="component" value="Unassembled WGS sequence"/>
</dbReference>
<gene>
    <name evidence="3" type="ORF">M9458_041789</name>
</gene>
<evidence type="ECO:0000313" key="4">
    <source>
        <dbReference type="Proteomes" id="UP001529510"/>
    </source>
</evidence>
<dbReference type="EMBL" id="JAMKFB020000021">
    <property type="protein sequence ID" value="KAL0162393.1"/>
    <property type="molecule type" value="Genomic_DNA"/>
</dbReference>
<dbReference type="InterPro" id="IPR001611">
    <property type="entry name" value="Leu-rich_rpt"/>
</dbReference>
<dbReference type="PANTHER" id="PTHR48051:SF1">
    <property type="entry name" value="RAS SUPPRESSOR PROTEIN 1"/>
    <property type="match status" value="1"/>
</dbReference>
<keyword evidence="4" id="KW-1185">Reference proteome</keyword>
<dbReference type="InterPro" id="IPR050216">
    <property type="entry name" value="LRR_domain-containing"/>
</dbReference>
<protein>
    <recommendedName>
        <fullName evidence="5">Leucine-rich repeat protein soc-2 homolog</fullName>
    </recommendedName>
</protein>
<dbReference type="InterPro" id="IPR032675">
    <property type="entry name" value="LRR_dom_sf"/>
</dbReference>
<dbReference type="SMART" id="SM00369">
    <property type="entry name" value="LRR_TYP"/>
    <property type="match status" value="2"/>
</dbReference>
<keyword evidence="2" id="KW-0677">Repeat</keyword>